<dbReference type="AlphaFoldDB" id="A0A7R9D0W9"/>
<evidence type="ECO:0000259" key="11">
    <source>
        <dbReference type="Pfam" id="PF03015"/>
    </source>
</evidence>
<dbReference type="InterPro" id="IPR013120">
    <property type="entry name" value="FAR_NAD-bd"/>
</dbReference>
<keyword evidence="7 10" id="KW-0443">Lipid metabolism</keyword>
<evidence type="ECO:0000256" key="2">
    <source>
        <dbReference type="ARBA" id="ARBA00005928"/>
    </source>
</evidence>
<dbReference type="FunFam" id="3.40.50.720:FF:000143">
    <property type="entry name" value="Fatty acyl-CoA reductase"/>
    <property type="match status" value="1"/>
</dbReference>
<evidence type="ECO:0000256" key="3">
    <source>
        <dbReference type="ARBA" id="ARBA00022516"/>
    </source>
</evidence>
<feature type="domain" description="Fatty acyl-CoA reductase C-terminal" evidence="11">
    <location>
        <begin position="375"/>
        <end position="465"/>
    </location>
</feature>
<evidence type="ECO:0000256" key="9">
    <source>
        <dbReference type="ARBA" id="ARBA00052530"/>
    </source>
</evidence>
<dbReference type="EMBL" id="OD002768">
    <property type="protein sequence ID" value="CAD7406095.1"/>
    <property type="molecule type" value="Genomic_DNA"/>
</dbReference>
<comment type="function">
    <text evidence="10">Catalyzes the reduction of fatty acyl-CoA to fatty alcohols.</text>
</comment>
<comment type="subcellular location">
    <subcellularLocation>
        <location evidence="1">Membrane</location>
        <topology evidence="1">Multi-pass membrane protein</topology>
    </subcellularLocation>
</comment>
<dbReference type="CDD" id="cd09071">
    <property type="entry name" value="FAR_C"/>
    <property type="match status" value="1"/>
</dbReference>
<keyword evidence="4" id="KW-0812">Transmembrane</keyword>
<dbReference type="Gene3D" id="3.40.50.720">
    <property type="entry name" value="NAD(P)-binding Rossmann-like Domain"/>
    <property type="match status" value="1"/>
</dbReference>
<evidence type="ECO:0000256" key="4">
    <source>
        <dbReference type="ARBA" id="ARBA00022692"/>
    </source>
</evidence>
<dbReference type="GO" id="GO:0016020">
    <property type="term" value="C:membrane"/>
    <property type="evidence" value="ECO:0007669"/>
    <property type="project" value="UniProtKB-SubCell"/>
</dbReference>
<dbReference type="Pfam" id="PF03015">
    <property type="entry name" value="Sterile"/>
    <property type="match status" value="1"/>
</dbReference>
<protein>
    <recommendedName>
        <fullName evidence="10">Fatty acyl-CoA reductase</fullName>
        <ecNumber evidence="10">1.2.1.84</ecNumber>
    </recommendedName>
</protein>
<dbReference type="InterPro" id="IPR026055">
    <property type="entry name" value="FAR"/>
</dbReference>
<gene>
    <name evidence="13" type="ORF">TPSB3V08_LOCUS5279</name>
</gene>
<dbReference type="GO" id="GO:0102965">
    <property type="term" value="F:alcohol-forming long-chain fatty acyl-CoA reductase activity"/>
    <property type="evidence" value="ECO:0007669"/>
    <property type="project" value="UniProtKB-EC"/>
</dbReference>
<keyword evidence="10" id="KW-0560">Oxidoreductase</keyword>
<evidence type="ECO:0000256" key="6">
    <source>
        <dbReference type="ARBA" id="ARBA00022989"/>
    </source>
</evidence>
<keyword evidence="8" id="KW-0472">Membrane</keyword>
<sequence>MVTKGKNTCGGHTGGKEAITSPIQRFFSQSCVLVTGATGFVGKALVEKLLRSCPEMATIYLLIRPKRGLDVPTRHKELMKHPVFDRIRSECPSVLHKVVSIQGDVTEPDLALSEADRLELATKVNVVFHSAATVRFNESLKVAVNLNTLGTQRVIQLCRDMHKLQAFVHVSTAYSNADKKDVHEVVYPPPANPESVIQCCQTLSDDALEIVAERLRGKHPNTYTLTKALAEWVVAEQADDIPTAIVRPSIVTAAWREPVPGWVDNVCGITGIMMEIGRGTIRSIICNQNLIMDLIPVDFVVNTLITVAWHTATYRPNTLRVYNCTSGGMNPVRWEEFGQLTHRHACVYPTSHVMWYPGFTFRTNRLIHKICESLFHFFPAFVVDLILRLQGSKPIMMKISQRFQIAAKTGEFFALHEWNFHCDNIQALIRDYKDQALFEVDVTQMDWDMYVKEYMLGIRKFILKDSTDTLPSARRKLQRICSGTTKIERWIQENDISGYDSLTDFSDKTVTEIMKFLEETNLAEEAFQETYKFCCLISTIPTTVRSTQCENKLSTLSTLSVEKGLLDEQQSQKSFYDAVIDKFI</sequence>
<dbReference type="InterPro" id="IPR033640">
    <property type="entry name" value="FAR_C"/>
</dbReference>
<keyword evidence="6" id="KW-1133">Transmembrane helix</keyword>
<dbReference type="InterPro" id="IPR036291">
    <property type="entry name" value="NAD(P)-bd_dom_sf"/>
</dbReference>
<name>A0A7R9D0W9_TIMPO</name>
<evidence type="ECO:0000259" key="12">
    <source>
        <dbReference type="Pfam" id="PF07993"/>
    </source>
</evidence>
<keyword evidence="3 10" id="KW-0444">Lipid biosynthesis</keyword>
<evidence type="ECO:0000313" key="13">
    <source>
        <dbReference type="EMBL" id="CAD7406095.1"/>
    </source>
</evidence>
<reference evidence="13" key="1">
    <citation type="submission" date="2020-11" db="EMBL/GenBank/DDBJ databases">
        <authorList>
            <person name="Tran Van P."/>
        </authorList>
    </citation>
    <scope>NUCLEOTIDE SEQUENCE</scope>
</reference>
<evidence type="ECO:0000256" key="10">
    <source>
        <dbReference type="RuleBase" id="RU363097"/>
    </source>
</evidence>
<dbReference type="SUPFAM" id="SSF51735">
    <property type="entry name" value="NAD(P)-binding Rossmann-fold domains"/>
    <property type="match status" value="1"/>
</dbReference>
<dbReference type="GO" id="GO:0035336">
    <property type="term" value="P:long-chain fatty-acyl-CoA metabolic process"/>
    <property type="evidence" value="ECO:0007669"/>
    <property type="project" value="TreeGrafter"/>
</dbReference>
<accession>A0A7R9D0W9</accession>
<evidence type="ECO:0000256" key="7">
    <source>
        <dbReference type="ARBA" id="ARBA00023098"/>
    </source>
</evidence>
<organism evidence="13">
    <name type="scientific">Timema poppense</name>
    <name type="common">Walking stick</name>
    <dbReference type="NCBI Taxonomy" id="170557"/>
    <lineage>
        <taxon>Eukaryota</taxon>
        <taxon>Metazoa</taxon>
        <taxon>Ecdysozoa</taxon>
        <taxon>Arthropoda</taxon>
        <taxon>Hexapoda</taxon>
        <taxon>Insecta</taxon>
        <taxon>Pterygota</taxon>
        <taxon>Neoptera</taxon>
        <taxon>Polyneoptera</taxon>
        <taxon>Phasmatodea</taxon>
        <taxon>Timematodea</taxon>
        <taxon>Timematoidea</taxon>
        <taxon>Timematidae</taxon>
        <taxon>Timema</taxon>
    </lineage>
</organism>
<comment type="similarity">
    <text evidence="2 10">Belongs to the fatty acyl-CoA reductase family.</text>
</comment>
<evidence type="ECO:0000256" key="8">
    <source>
        <dbReference type="ARBA" id="ARBA00023136"/>
    </source>
</evidence>
<comment type="catalytic activity">
    <reaction evidence="9 10">
        <text>a long-chain fatty acyl-CoA + 2 NADPH + 2 H(+) = a long-chain primary fatty alcohol + 2 NADP(+) + CoA</text>
        <dbReference type="Rhea" id="RHEA:52716"/>
        <dbReference type="ChEBI" id="CHEBI:15378"/>
        <dbReference type="ChEBI" id="CHEBI:57287"/>
        <dbReference type="ChEBI" id="CHEBI:57783"/>
        <dbReference type="ChEBI" id="CHEBI:58349"/>
        <dbReference type="ChEBI" id="CHEBI:77396"/>
        <dbReference type="ChEBI" id="CHEBI:83139"/>
        <dbReference type="EC" id="1.2.1.84"/>
    </reaction>
</comment>
<dbReference type="PANTHER" id="PTHR11011">
    <property type="entry name" value="MALE STERILITY PROTEIN 2-RELATED"/>
    <property type="match status" value="1"/>
</dbReference>
<dbReference type="Pfam" id="PF07993">
    <property type="entry name" value="NAD_binding_4"/>
    <property type="match status" value="1"/>
</dbReference>
<dbReference type="GO" id="GO:0080019">
    <property type="term" value="F:alcohol-forming very long-chain fatty acyl-CoA reductase activity"/>
    <property type="evidence" value="ECO:0007669"/>
    <property type="project" value="InterPro"/>
</dbReference>
<dbReference type="GO" id="GO:0005777">
    <property type="term" value="C:peroxisome"/>
    <property type="evidence" value="ECO:0007669"/>
    <property type="project" value="TreeGrafter"/>
</dbReference>
<keyword evidence="5 10" id="KW-0521">NADP</keyword>
<evidence type="ECO:0000256" key="1">
    <source>
        <dbReference type="ARBA" id="ARBA00004141"/>
    </source>
</evidence>
<dbReference type="CDD" id="cd05236">
    <property type="entry name" value="FAR-N_SDR_e"/>
    <property type="match status" value="1"/>
</dbReference>
<proteinExistence type="inferred from homology"/>
<dbReference type="EC" id="1.2.1.84" evidence="10"/>
<dbReference type="PANTHER" id="PTHR11011:SF107">
    <property type="entry name" value="FATTY ACYL-COA REDUCTASE"/>
    <property type="match status" value="1"/>
</dbReference>
<evidence type="ECO:0000256" key="5">
    <source>
        <dbReference type="ARBA" id="ARBA00022857"/>
    </source>
</evidence>
<feature type="domain" description="Thioester reductase (TE)" evidence="12">
    <location>
        <begin position="34"/>
        <end position="303"/>
    </location>
</feature>